<name>A0A4P7LH05_9BURK</name>
<geneLocation type="plasmid" evidence="1">
    <name>unnamed1</name>
</geneLocation>
<dbReference type="KEGG" id="cox:E0W60_31200"/>
<dbReference type="OrthoDB" id="1064164at2"/>
<evidence type="ECO:0000313" key="1">
    <source>
        <dbReference type="EMBL" id="QBY55494.1"/>
    </source>
</evidence>
<dbReference type="EMBL" id="CP038636">
    <property type="protein sequence ID" value="QBY55494.1"/>
    <property type="molecule type" value="Genomic_DNA"/>
</dbReference>
<evidence type="ECO:0000313" key="2">
    <source>
        <dbReference type="Proteomes" id="UP000295294"/>
    </source>
</evidence>
<organism evidence="1 2">
    <name type="scientific">Cupriavidus oxalaticus</name>
    <dbReference type="NCBI Taxonomy" id="96344"/>
    <lineage>
        <taxon>Bacteria</taxon>
        <taxon>Pseudomonadati</taxon>
        <taxon>Pseudomonadota</taxon>
        <taxon>Betaproteobacteria</taxon>
        <taxon>Burkholderiales</taxon>
        <taxon>Burkholderiaceae</taxon>
        <taxon>Cupriavidus</taxon>
    </lineage>
</organism>
<gene>
    <name evidence="1" type="ORF">E0W60_31200</name>
</gene>
<accession>A0A4P7LH05</accession>
<dbReference type="RefSeq" id="WP_135706735.1">
    <property type="nucleotide sequence ID" value="NZ_CP038636.1"/>
</dbReference>
<proteinExistence type="predicted"/>
<protein>
    <submittedName>
        <fullName evidence="1">Uncharacterized protein</fullName>
    </submittedName>
</protein>
<sequence length="284" mass="32401">MASAEDLTFESRFQNNAVFIIDALGDSDLQTARRLNDDLSSLQLSDGSRYCHYVKVAALSEAEGVLQEILNSCQRGLKPVIHIEAHGSQVEGLQIADSQQFLSWEILAQWCLRINTITGNNLGVVLASCFGLYAITPITIHNPCPFYFLIGSNRTVSAGYIDDTMCRFYQRLFDERNLDEAMREVDEEFKQFQAEKFFCITFGKYMRRACMGKGANERVEKLISAALACGSPRTAENLKRLRASAKQFVRSLDRQRETYEKIGRFFLHGKLPIEFEEFARFVRR</sequence>
<dbReference type="AlphaFoldDB" id="A0A4P7LH05"/>
<dbReference type="Proteomes" id="UP000295294">
    <property type="component" value="Plasmid unnamed1"/>
</dbReference>
<keyword evidence="1" id="KW-0614">Plasmid</keyword>
<reference evidence="1 2" key="1">
    <citation type="submission" date="2019-03" db="EMBL/GenBank/DDBJ databases">
        <title>Efficiently degradation of phenoxyalkanoic acid herbicides by Cupriavidus oxalaticus strain X32.</title>
        <authorList>
            <person name="Sheng X."/>
        </authorList>
    </citation>
    <scope>NUCLEOTIDE SEQUENCE [LARGE SCALE GENOMIC DNA]</scope>
    <source>
        <strain evidence="1 2">X32</strain>
        <plasmid evidence="1 2">unnamed1</plasmid>
    </source>
</reference>